<keyword evidence="1" id="KW-0732">Signal</keyword>
<feature type="chain" id="PRO_5020404885" description="Secreted protein" evidence="1">
    <location>
        <begin position="29"/>
        <end position="147"/>
    </location>
</feature>
<evidence type="ECO:0000313" key="3">
    <source>
        <dbReference type="Proteomes" id="UP000301309"/>
    </source>
</evidence>
<proteinExistence type="predicted"/>
<sequence>MKKIATGVATAIAATALLTGGLVTPAHAGPAWDKSVKCRQKDWDDRVVPTRVGNSELGWKHFSGRHNIKKCRIVNAAIDGKPDKVNGARLEYWAYAWNGSRRVKVIVIAQYARKSADGRYDAGRGQKIGVITAYCKGLNKCPNWLNE</sequence>
<dbReference type="EMBL" id="BJHW01000002">
    <property type="protein sequence ID" value="GDY60504.1"/>
    <property type="molecule type" value="Genomic_DNA"/>
</dbReference>
<evidence type="ECO:0008006" key="4">
    <source>
        <dbReference type="Google" id="ProtNLM"/>
    </source>
</evidence>
<protein>
    <recommendedName>
        <fullName evidence="4">Secreted protein</fullName>
    </recommendedName>
</protein>
<feature type="signal peptide" evidence="1">
    <location>
        <begin position="1"/>
        <end position="28"/>
    </location>
</feature>
<dbReference type="Proteomes" id="UP000301309">
    <property type="component" value="Unassembled WGS sequence"/>
</dbReference>
<gene>
    <name evidence="2" type="ORF">SVIO_111270</name>
</gene>
<evidence type="ECO:0000256" key="1">
    <source>
        <dbReference type="SAM" id="SignalP"/>
    </source>
</evidence>
<dbReference type="AlphaFoldDB" id="A0A4D4LJ65"/>
<accession>A0A4D4LJ65</accession>
<comment type="caution">
    <text evidence="2">The sequence shown here is derived from an EMBL/GenBank/DDBJ whole genome shotgun (WGS) entry which is preliminary data.</text>
</comment>
<organism evidence="2 3">
    <name type="scientific">Streptomyces violaceusniger</name>
    <dbReference type="NCBI Taxonomy" id="68280"/>
    <lineage>
        <taxon>Bacteria</taxon>
        <taxon>Bacillati</taxon>
        <taxon>Actinomycetota</taxon>
        <taxon>Actinomycetes</taxon>
        <taxon>Kitasatosporales</taxon>
        <taxon>Streptomycetaceae</taxon>
        <taxon>Streptomyces</taxon>
        <taxon>Streptomyces violaceusniger group</taxon>
    </lineage>
</organism>
<evidence type="ECO:0000313" key="2">
    <source>
        <dbReference type="EMBL" id="GDY60504.1"/>
    </source>
</evidence>
<keyword evidence="3" id="KW-1185">Reference proteome</keyword>
<name>A0A4D4LJ65_STRVO</name>
<reference evidence="2 3" key="1">
    <citation type="journal article" date="2020" name="Int. J. Syst. Evol. Microbiol.">
        <title>Reclassification of Streptomyces castelarensis and Streptomyces sporoclivatus as later heterotypic synonyms of Streptomyces antimycoticus.</title>
        <authorList>
            <person name="Komaki H."/>
            <person name="Tamura T."/>
        </authorList>
    </citation>
    <scope>NUCLEOTIDE SEQUENCE [LARGE SCALE GENOMIC DNA]</scope>
    <source>
        <strain evidence="2 3">NBRC 13459</strain>
    </source>
</reference>
<dbReference type="RefSeq" id="WP_344598863.1">
    <property type="nucleotide sequence ID" value="NZ_BAAASO010000089.1"/>
</dbReference>